<dbReference type="PhylomeDB" id="A0A068VAH4"/>
<dbReference type="GO" id="GO:0005886">
    <property type="term" value="C:plasma membrane"/>
    <property type="evidence" value="ECO:0007669"/>
    <property type="project" value="TreeGrafter"/>
</dbReference>
<dbReference type="Gramene" id="CDP17691">
    <property type="protein sequence ID" value="CDP17691"/>
    <property type="gene ID" value="GSCOC_T00001417001"/>
</dbReference>
<reference evidence="10" key="1">
    <citation type="journal article" date="2014" name="Science">
        <title>The coffee genome provides insight into the convergent evolution of caffeine biosynthesis.</title>
        <authorList>
            <person name="Denoeud F."/>
            <person name="Carretero-Paulet L."/>
            <person name="Dereeper A."/>
            <person name="Droc G."/>
            <person name="Guyot R."/>
            <person name="Pietrella M."/>
            <person name="Zheng C."/>
            <person name="Alberti A."/>
            <person name="Anthony F."/>
            <person name="Aprea G."/>
            <person name="Aury J.M."/>
            <person name="Bento P."/>
            <person name="Bernard M."/>
            <person name="Bocs S."/>
            <person name="Campa C."/>
            <person name="Cenci A."/>
            <person name="Combes M.C."/>
            <person name="Crouzillat D."/>
            <person name="Da Silva C."/>
            <person name="Daddiego L."/>
            <person name="De Bellis F."/>
            <person name="Dussert S."/>
            <person name="Garsmeur O."/>
            <person name="Gayraud T."/>
            <person name="Guignon V."/>
            <person name="Jahn K."/>
            <person name="Jamilloux V."/>
            <person name="Joet T."/>
            <person name="Labadie K."/>
            <person name="Lan T."/>
            <person name="Leclercq J."/>
            <person name="Lepelley M."/>
            <person name="Leroy T."/>
            <person name="Li L.T."/>
            <person name="Librado P."/>
            <person name="Lopez L."/>
            <person name="Munoz A."/>
            <person name="Noel B."/>
            <person name="Pallavicini A."/>
            <person name="Perrotta G."/>
            <person name="Poncet V."/>
            <person name="Pot D."/>
            <person name="Priyono X."/>
            <person name="Rigoreau M."/>
            <person name="Rouard M."/>
            <person name="Rozas J."/>
            <person name="Tranchant-Dubreuil C."/>
            <person name="VanBuren R."/>
            <person name="Zhang Q."/>
            <person name="Andrade A.C."/>
            <person name="Argout X."/>
            <person name="Bertrand B."/>
            <person name="de Kochko A."/>
            <person name="Graziosi G."/>
            <person name="Henry R.J."/>
            <person name="Jayarama X."/>
            <person name="Ming R."/>
            <person name="Nagai C."/>
            <person name="Rounsley S."/>
            <person name="Sankoff D."/>
            <person name="Giuliano G."/>
            <person name="Albert V.A."/>
            <person name="Wincker P."/>
            <person name="Lashermes P."/>
        </authorList>
    </citation>
    <scope>NUCLEOTIDE SEQUENCE [LARGE SCALE GENOMIC DNA]</scope>
    <source>
        <strain evidence="10">cv. DH200-94</strain>
    </source>
</reference>
<comment type="subcellular location">
    <subcellularLocation>
        <location evidence="1">Membrane</location>
        <topology evidence="1">Multi-pass membrane protein</topology>
    </subcellularLocation>
</comment>
<comment type="similarity">
    <text evidence="2">Belongs to the TrkH potassium transport family. HKT (TC 2.A.38.3) subfamily.</text>
</comment>
<dbReference type="STRING" id="49390.A0A068VAH4"/>
<dbReference type="OrthoDB" id="9999863at2759"/>
<dbReference type="InterPro" id="IPR003445">
    <property type="entry name" value="Cat_transpt"/>
</dbReference>
<dbReference type="AlphaFoldDB" id="A0A068VAH4"/>
<keyword evidence="4 8" id="KW-0812">Transmembrane</keyword>
<proteinExistence type="inferred from homology"/>
<feature type="transmembrane region" description="Helical" evidence="8">
    <location>
        <begin position="133"/>
        <end position="157"/>
    </location>
</feature>
<dbReference type="InParanoid" id="A0A068VAH4"/>
<feature type="transmembrane region" description="Helical" evidence="8">
    <location>
        <begin position="264"/>
        <end position="284"/>
    </location>
</feature>
<accession>A0A068VAH4</accession>
<evidence type="ECO:0000256" key="8">
    <source>
        <dbReference type="SAM" id="Phobius"/>
    </source>
</evidence>
<evidence type="ECO:0000256" key="1">
    <source>
        <dbReference type="ARBA" id="ARBA00004141"/>
    </source>
</evidence>
<keyword evidence="10" id="KW-1185">Reference proteome</keyword>
<gene>
    <name evidence="9" type="ORF">GSCOC_T00001417001</name>
</gene>
<evidence type="ECO:0000313" key="10">
    <source>
        <dbReference type="Proteomes" id="UP000295252"/>
    </source>
</evidence>
<evidence type="ECO:0000256" key="7">
    <source>
        <dbReference type="ARBA" id="ARBA00023136"/>
    </source>
</evidence>
<evidence type="ECO:0000313" key="9">
    <source>
        <dbReference type="EMBL" id="CDP17691.1"/>
    </source>
</evidence>
<sequence>MISFATSARCIKLSLNSSKTKLTCLYNSFLHLLHALILRVNPFWIELSYYLIFSLVGFLALKHLNHVVSVSAQTSNFLQCPTCPFNHSHVCWWGNFHILSGLYLMKCKSSQKQETGRRTLDCQEKLIKNCIQLLAYVVLCYLLVVQLFGFTLISIYIRTVPSAGEVLKKKGINLPTFSAFTTVSPFANFGFLPTNENTMVFKKNSGLLLILIPQILVGNTLYPPCLRLIIWILQKITKGAEFTFMLKNSRTLGYNHLLSDVHSIFLAMTVLGFMILQLLLFCILEWNSDSTAGLSAFQKLIGSLFQLANSRHAGESVFDLSLISPAMLVLFALMM</sequence>
<keyword evidence="3" id="KW-0813">Transport</keyword>
<evidence type="ECO:0000256" key="6">
    <source>
        <dbReference type="ARBA" id="ARBA00023065"/>
    </source>
</evidence>
<dbReference type="Proteomes" id="UP000295252">
    <property type="component" value="Chromosome II"/>
</dbReference>
<keyword evidence="7 8" id="KW-0472">Membrane</keyword>
<dbReference type="EMBL" id="HG739257">
    <property type="protein sequence ID" value="CDP17691.1"/>
    <property type="molecule type" value="Genomic_DNA"/>
</dbReference>
<evidence type="ECO:0000256" key="3">
    <source>
        <dbReference type="ARBA" id="ARBA00022448"/>
    </source>
</evidence>
<dbReference type="PANTHER" id="PTHR31064">
    <property type="entry name" value="POTASSIUM TRANSPORT PROTEIN DDB_G0292412-RELATED"/>
    <property type="match status" value="1"/>
</dbReference>
<feature type="transmembrane region" description="Helical" evidence="8">
    <location>
        <begin position="177"/>
        <end position="194"/>
    </location>
</feature>
<dbReference type="InterPro" id="IPR051143">
    <property type="entry name" value="TrkH_K-transport"/>
</dbReference>
<evidence type="ECO:0000256" key="4">
    <source>
        <dbReference type="ARBA" id="ARBA00022692"/>
    </source>
</evidence>
<feature type="transmembrane region" description="Helical" evidence="8">
    <location>
        <begin position="206"/>
        <end position="233"/>
    </location>
</feature>
<organism evidence="9 10">
    <name type="scientific">Coffea canephora</name>
    <name type="common">Robusta coffee</name>
    <dbReference type="NCBI Taxonomy" id="49390"/>
    <lineage>
        <taxon>Eukaryota</taxon>
        <taxon>Viridiplantae</taxon>
        <taxon>Streptophyta</taxon>
        <taxon>Embryophyta</taxon>
        <taxon>Tracheophyta</taxon>
        <taxon>Spermatophyta</taxon>
        <taxon>Magnoliopsida</taxon>
        <taxon>eudicotyledons</taxon>
        <taxon>Gunneridae</taxon>
        <taxon>Pentapetalae</taxon>
        <taxon>asterids</taxon>
        <taxon>lamiids</taxon>
        <taxon>Gentianales</taxon>
        <taxon>Rubiaceae</taxon>
        <taxon>Ixoroideae</taxon>
        <taxon>Gardenieae complex</taxon>
        <taxon>Bertiereae - Coffeeae clade</taxon>
        <taxon>Coffeeae</taxon>
        <taxon>Coffea</taxon>
    </lineage>
</organism>
<protein>
    <submittedName>
        <fullName evidence="9">Uncharacterized protein</fullName>
    </submittedName>
</protein>
<keyword evidence="6" id="KW-0406">Ion transport</keyword>
<dbReference type="Pfam" id="PF02386">
    <property type="entry name" value="TrkH"/>
    <property type="match status" value="1"/>
</dbReference>
<dbReference type="PANTHER" id="PTHR31064:SF30">
    <property type="entry name" value="HIGH-AFFINITY POTASSIUM TRANSPORT PROTEIN-RELATED"/>
    <property type="match status" value="1"/>
</dbReference>
<name>A0A068VAH4_COFCA</name>
<evidence type="ECO:0000256" key="2">
    <source>
        <dbReference type="ARBA" id="ARBA00010864"/>
    </source>
</evidence>
<evidence type="ECO:0000256" key="5">
    <source>
        <dbReference type="ARBA" id="ARBA00022989"/>
    </source>
</evidence>
<keyword evidence="5 8" id="KW-1133">Transmembrane helix</keyword>
<dbReference type="GO" id="GO:0015081">
    <property type="term" value="F:sodium ion transmembrane transporter activity"/>
    <property type="evidence" value="ECO:0007669"/>
    <property type="project" value="TreeGrafter"/>
</dbReference>